<name>A0ACC1ICY6_9FUNG</name>
<comment type="caution">
    <text evidence="1">The sequence shown here is derived from an EMBL/GenBank/DDBJ whole genome shotgun (WGS) entry which is preliminary data.</text>
</comment>
<proteinExistence type="predicted"/>
<organism evidence="1 2">
    <name type="scientific">Kickxella alabastrina</name>
    <dbReference type="NCBI Taxonomy" id="61397"/>
    <lineage>
        <taxon>Eukaryota</taxon>
        <taxon>Fungi</taxon>
        <taxon>Fungi incertae sedis</taxon>
        <taxon>Zoopagomycota</taxon>
        <taxon>Kickxellomycotina</taxon>
        <taxon>Kickxellomycetes</taxon>
        <taxon>Kickxellales</taxon>
        <taxon>Kickxellaceae</taxon>
        <taxon>Kickxella</taxon>
    </lineage>
</organism>
<sequence>YKLLHKNVDRYVDSAEGAAQPTGRARTNTVTQPTVASACTLSTWIQTPKEHSDSVKDEAAREWEHYTSKPQAGVLELAEPKATDHRERAASVSKAIHKGVEMFASSSDHIPADDVAMLEQLIMADSVHSSRLTRSKKTAIKNLAFKLRLASNEFSLWTSTHNSADRLSTERQFYPPIIAFFVFVSLVSHALDTCSLGEKAWSVPLRKILPCHSTDKMCEDAQSDERIDIGLETKSIGSASVGRAFSWQKEKVATLDEAIVIWYSKLFLVIEVKRGNTKGDKIDAVQQLFRYTRNLFRTQHNRRFAWGLTICGSFVQAHFFGPNFVVTSPEMDVHTEAGRGAFIGLIVNWSFCSEDQLGYDSSVRYLNNLSCWEIAVPGRLIGNTDSSSSIDTVSLESTGGMFYSNTILLTADRMFGRHTRCFIATEVKPTERSCIKMEDCDTLIKDAWLESVGDEAVDPRNEVAHLHNITQTLKHYQDLTGTYPELKYGGLVRLQQDSDNTFTEDTTLSILGDLFANLVVGNRKEQAHKPQLRVHRRVAMSPIGEPLNMLKSIPELIIVVADAMRAHRAIVEHCHILHRDVMPGNILFRRMDDGTVKGMLVDFDHAVNASKGPHTPHDERTGTLPFMCIHALERSQLPRTELDDWETLIYVLIWIGTYGFKGANGRAAKIKYWVDGKSLEDIASYKRGDLDSSSSFKSILNQFDSGVDRINVLAGLLIMMRDTLIDNAGCSEDGRGANMKQPFNHGNCESSASKVTPGSLSPLSKFAYPGQQQDVMNTPISNMQLFI</sequence>
<dbReference type="EMBL" id="JANBPG010000949">
    <property type="protein sequence ID" value="KAJ1892700.1"/>
    <property type="molecule type" value="Genomic_DNA"/>
</dbReference>
<protein>
    <submittedName>
        <fullName evidence="1">Uncharacterized protein</fullName>
    </submittedName>
</protein>
<gene>
    <name evidence="1" type="ORF">LPJ66_006189</name>
</gene>
<reference evidence="1" key="1">
    <citation type="submission" date="2022-07" db="EMBL/GenBank/DDBJ databases">
        <title>Phylogenomic reconstructions and comparative analyses of Kickxellomycotina fungi.</title>
        <authorList>
            <person name="Reynolds N.K."/>
            <person name="Stajich J.E."/>
            <person name="Barry K."/>
            <person name="Grigoriev I.V."/>
            <person name="Crous P."/>
            <person name="Smith M.E."/>
        </authorList>
    </citation>
    <scope>NUCLEOTIDE SEQUENCE</scope>
    <source>
        <strain evidence="1">Benny 63K</strain>
    </source>
</reference>
<feature type="non-terminal residue" evidence="1">
    <location>
        <position position="1"/>
    </location>
</feature>
<accession>A0ACC1ICY6</accession>
<evidence type="ECO:0000313" key="1">
    <source>
        <dbReference type="EMBL" id="KAJ1892700.1"/>
    </source>
</evidence>
<evidence type="ECO:0000313" key="2">
    <source>
        <dbReference type="Proteomes" id="UP001150581"/>
    </source>
</evidence>
<dbReference type="Proteomes" id="UP001150581">
    <property type="component" value="Unassembled WGS sequence"/>
</dbReference>
<keyword evidence="2" id="KW-1185">Reference proteome</keyword>